<evidence type="ECO:0000256" key="1">
    <source>
        <dbReference type="SAM" id="MobiDB-lite"/>
    </source>
</evidence>
<comment type="caution">
    <text evidence="2">The sequence shown here is derived from an EMBL/GenBank/DDBJ whole genome shotgun (WGS) entry which is preliminary data.</text>
</comment>
<keyword evidence="3" id="KW-1185">Reference proteome</keyword>
<sequence length="197" mass="22309">MTFAKLSDDFPDDCWNLSDAAYRLHSEGLVWSARKLLNCRVPVDDLRRFARRPEAVPELLAVGWWAQDGDVYVIRHHAQYQPTREEVLNRQAVNAANGRKGGRPRKPPRERASEITPETQSVSEPVTQSVLETQSVSEPQTRGERKGLDQERKYYRDAHAFNTDTCTGSVTCECSDCESEHQWLGEGQGAHRGLSRA</sequence>
<feature type="region of interest" description="Disordered" evidence="1">
    <location>
        <begin position="90"/>
        <end position="149"/>
    </location>
</feature>
<gene>
    <name evidence="2" type="ORF">RM445_29995</name>
</gene>
<dbReference type="RefSeq" id="WP_311560239.1">
    <property type="nucleotide sequence ID" value="NZ_JAVREJ010000042.1"/>
</dbReference>
<accession>A0ABU2NKI8</accession>
<feature type="compositionally biased region" description="Polar residues" evidence="1">
    <location>
        <begin position="116"/>
        <end position="140"/>
    </location>
</feature>
<evidence type="ECO:0000313" key="2">
    <source>
        <dbReference type="EMBL" id="MDT0353729.1"/>
    </source>
</evidence>
<protein>
    <submittedName>
        <fullName evidence="2">Uncharacterized protein</fullName>
    </submittedName>
</protein>
<organism evidence="2 3">
    <name type="scientific">Pseudonocardia charpentierae</name>
    <dbReference type="NCBI Taxonomy" id="3075545"/>
    <lineage>
        <taxon>Bacteria</taxon>
        <taxon>Bacillati</taxon>
        <taxon>Actinomycetota</taxon>
        <taxon>Actinomycetes</taxon>
        <taxon>Pseudonocardiales</taxon>
        <taxon>Pseudonocardiaceae</taxon>
        <taxon>Pseudonocardia</taxon>
    </lineage>
</organism>
<dbReference type="Proteomes" id="UP001183202">
    <property type="component" value="Unassembled WGS sequence"/>
</dbReference>
<dbReference type="EMBL" id="JAVREJ010000042">
    <property type="protein sequence ID" value="MDT0353729.1"/>
    <property type="molecule type" value="Genomic_DNA"/>
</dbReference>
<proteinExistence type="predicted"/>
<evidence type="ECO:0000313" key="3">
    <source>
        <dbReference type="Proteomes" id="UP001183202"/>
    </source>
</evidence>
<reference evidence="3" key="1">
    <citation type="submission" date="2023-07" db="EMBL/GenBank/DDBJ databases">
        <title>30 novel species of actinomycetes from the DSMZ collection.</title>
        <authorList>
            <person name="Nouioui I."/>
        </authorList>
    </citation>
    <scope>NUCLEOTIDE SEQUENCE [LARGE SCALE GENOMIC DNA]</scope>
    <source>
        <strain evidence="3">DSM 45834</strain>
    </source>
</reference>
<name>A0ABU2NKI8_9PSEU</name>